<dbReference type="EMBL" id="JAJBZT010000009">
    <property type="protein sequence ID" value="MCB6184752.1"/>
    <property type="molecule type" value="Genomic_DNA"/>
</dbReference>
<organism evidence="1 2">
    <name type="scientific">Leeia speluncae</name>
    <dbReference type="NCBI Taxonomy" id="2884804"/>
    <lineage>
        <taxon>Bacteria</taxon>
        <taxon>Pseudomonadati</taxon>
        <taxon>Pseudomonadota</taxon>
        <taxon>Betaproteobacteria</taxon>
        <taxon>Neisseriales</taxon>
        <taxon>Leeiaceae</taxon>
        <taxon>Leeia</taxon>
    </lineage>
</organism>
<proteinExistence type="predicted"/>
<comment type="caution">
    <text evidence="1">The sequence shown here is derived from an EMBL/GenBank/DDBJ whole genome shotgun (WGS) entry which is preliminary data.</text>
</comment>
<dbReference type="SUPFAM" id="SSF55909">
    <property type="entry name" value="Pentein"/>
    <property type="match status" value="1"/>
</dbReference>
<sequence>MQTTSDILMIRPANFSCNVETASSNAFQRKTQMDVMPEVAAMKEFDAYAAKLVDAGIHVHLVDDTPHPVKPDACFPNNWFTTHSDGTVVLYPMAASNRRLERRMDIIEGLARHFEIEQVVDLSLFEREGKFHEGTGVMVFDHAQDLAFICRSLRSHPHVMERLNQTLGTKAYWFDAVDKNNQAIYHTNVMMSVGKTIAVVCMEAIKNPHQQAFIRQRLVSENRVLIDITYEQMQQFCGNVLALHNRAHEPVLALSERAWHAFNTHQKKLIEKQAQPVIANLETIETLGGGGARCMIAEIFLPKRNSSALSTQQVEEDIIC</sequence>
<reference evidence="1" key="1">
    <citation type="submission" date="2021-10" db="EMBL/GenBank/DDBJ databases">
        <title>The complete genome sequence of Leeia sp. TBRC 13508.</title>
        <authorList>
            <person name="Charoenyingcharoen P."/>
            <person name="Yukphan P."/>
        </authorList>
    </citation>
    <scope>NUCLEOTIDE SEQUENCE</scope>
    <source>
        <strain evidence="1">TBRC 13508</strain>
    </source>
</reference>
<dbReference type="Proteomes" id="UP001165395">
    <property type="component" value="Unassembled WGS sequence"/>
</dbReference>
<keyword evidence="2" id="KW-1185">Reference proteome</keyword>
<name>A0ABS8D9F3_9NEIS</name>
<accession>A0ABS8D9F3</accession>
<dbReference type="InterPro" id="IPR014541">
    <property type="entry name" value="Amdntrnsf_FN0238"/>
</dbReference>
<dbReference type="Pfam" id="PF19420">
    <property type="entry name" value="DDAH_eukar"/>
    <property type="match status" value="1"/>
</dbReference>
<dbReference type="NCBIfam" id="NF046062">
    <property type="entry name" value="citrull_CtlX"/>
    <property type="match status" value="1"/>
</dbReference>
<gene>
    <name evidence="1" type="ORF">LIN78_14480</name>
</gene>
<dbReference type="PANTHER" id="PTHR43224:SF1">
    <property type="entry name" value="AMIDINOTRANSFERASE"/>
    <property type="match status" value="1"/>
</dbReference>
<dbReference type="Gene3D" id="3.75.10.10">
    <property type="entry name" value="L-arginine/glycine Amidinotransferase, Chain A"/>
    <property type="match status" value="1"/>
</dbReference>
<protein>
    <submittedName>
        <fullName evidence="1">Amidinotransferase</fullName>
    </submittedName>
</protein>
<evidence type="ECO:0000313" key="1">
    <source>
        <dbReference type="EMBL" id="MCB6184752.1"/>
    </source>
</evidence>
<dbReference type="PANTHER" id="PTHR43224">
    <property type="entry name" value="AMIDINOTRANSFERASE"/>
    <property type="match status" value="1"/>
</dbReference>
<dbReference type="PIRSF" id="PIRSF028188">
    <property type="entry name" value="Amdntrnsf_FN0238"/>
    <property type="match status" value="1"/>
</dbReference>
<dbReference type="RefSeq" id="WP_227181573.1">
    <property type="nucleotide sequence ID" value="NZ_JAJBZT010000009.1"/>
</dbReference>
<evidence type="ECO:0000313" key="2">
    <source>
        <dbReference type="Proteomes" id="UP001165395"/>
    </source>
</evidence>